<dbReference type="AlphaFoldDB" id="A0A0V1AWC7"/>
<keyword evidence="2" id="KW-1185">Reference proteome</keyword>
<dbReference type="Proteomes" id="UP000054776">
    <property type="component" value="Unassembled WGS sequence"/>
</dbReference>
<evidence type="ECO:0000313" key="1">
    <source>
        <dbReference type="EMBL" id="KRY29071.1"/>
    </source>
</evidence>
<organism evidence="1 2">
    <name type="scientific">Trichinella spiralis</name>
    <name type="common">Trichina worm</name>
    <dbReference type="NCBI Taxonomy" id="6334"/>
    <lineage>
        <taxon>Eukaryota</taxon>
        <taxon>Metazoa</taxon>
        <taxon>Ecdysozoa</taxon>
        <taxon>Nematoda</taxon>
        <taxon>Enoplea</taxon>
        <taxon>Dorylaimia</taxon>
        <taxon>Trichinellida</taxon>
        <taxon>Trichinellidae</taxon>
        <taxon>Trichinella</taxon>
    </lineage>
</organism>
<accession>A0A0V1AWC7</accession>
<comment type="caution">
    <text evidence="1">The sequence shown here is derived from an EMBL/GenBank/DDBJ whole genome shotgun (WGS) entry which is preliminary data.</text>
</comment>
<dbReference type="InParanoid" id="A0A0V1AWC7"/>
<proteinExistence type="predicted"/>
<name>A0A0V1AWC7_TRISP</name>
<reference evidence="1 2" key="1">
    <citation type="submission" date="2015-01" db="EMBL/GenBank/DDBJ databases">
        <title>Evolution of Trichinella species and genotypes.</title>
        <authorList>
            <person name="Korhonen P.K."/>
            <person name="Edoardo P."/>
            <person name="Giuseppe L.R."/>
            <person name="Gasser R.B."/>
        </authorList>
    </citation>
    <scope>NUCLEOTIDE SEQUENCE [LARGE SCALE GENOMIC DNA]</scope>
    <source>
        <strain evidence="1">ISS3</strain>
    </source>
</reference>
<dbReference type="OrthoDB" id="5938976at2759"/>
<dbReference type="EMBL" id="JYDH01000182">
    <property type="protein sequence ID" value="KRY29071.1"/>
    <property type="molecule type" value="Genomic_DNA"/>
</dbReference>
<evidence type="ECO:0000313" key="2">
    <source>
        <dbReference type="Proteomes" id="UP000054776"/>
    </source>
</evidence>
<sequence length="97" mass="11023">MALFSILYAMCSSTGQLLPWGVRLSIAVTSRYIFNISKRHTLEHPQFFTRLPVYLNLYAQPSYTRDVPPRQLAEYLRFSLGLSLLGATILMVPLASE</sequence>
<gene>
    <name evidence="1" type="ORF">T01_15328</name>
</gene>
<protein>
    <submittedName>
        <fullName evidence="1">Uncharacterized protein</fullName>
    </submittedName>
</protein>